<keyword evidence="2" id="KW-1185">Reference proteome</keyword>
<evidence type="ECO:0000313" key="2">
    <source>
        <dbReference type="Proteomes" id="UP001589575"/>
    </source>
</evidence>
<protein>
    <submittedName>
        <fullName evidence="1">Uncharacterized protein</fullName>
    </submittedName>
</protein>
<reference evidence="1 2" key="1">
    <citation type="submission" date="2024-09" db="EMBL/GenBank/DDBJ databases">
        <authorList>
            <person name="Sun Q."/>
            <person name="Mori K."/>
        </authorList>
    </citation>
    <scope>NUCLEOTIDE SEQUENCE [LARGE SCALE GENOMIC DNA]</scope>
    <source>
        <strain evidence="1 2">CCM 7609</strain>
    </source>
</reference>
<sequence>MGRQVMWFLPILHISRLVPDALGTGQLAIQFFGQQGFIDPHRNIRG</sequence>
<gene>
    <name evidence="1" type="ORF">ACFFX0_18950</name>
</gene>
<dbReference type="Proteomes" id="UP001589575">
    <property type="component" value="Unassembled WGS sequence"/>
</dbReference>
<evidence type="ECO:0000313" key="1">
    <source>
        <dbReference type="EMBL" id="MFB9073166.1"/>
    </source>
</evidence>
<accession>A0ABV5G2K2</accession>
<dbReference type="EMBL" id="JBHMFI010000001">
    <property type="protein sequence ID" value="MFB9073166.1"/>
    <property type="molecule type" value="Genomic_DNA"/>
</dbReference>
<comment type="caution">
    <text evidence="1">The sequence shown here is derived from an EMBL/GenBank/DDBJ whole genome shotgun (WGS) entry which is preliminary data.</text>
</comment>
<name>A0ABV5G2K2_9MICC</name>
<organism evidence="1 2">
    <name type="scientific">Citricoccus parietis</name>
    <dbReference type="NCBI Taxonomy" id="592307"/>
    <lineage>
        <taxon>Bacteria</taxon>
        <taxon>Bacillati</taxon>
        <taxon>Actinomycetota</taxon>
        <taxon>Actinomycetes</taxon>
        <taxon>Micrococcales</taxon>
        <taxon>Micrococcaceae</taxon>
        <taxon>Citricoccus</taxon>
    </lineage>
</organism>
<proteinExistence type="predicted"/>